<dbReference type="NCBIfam" id="TIGR01442">
    <property type="entry name" value="SASP_gamma"/>
    <property type="match status" value="1"/>
</dbReference>
<gene>
    <name evidence="6" type="ORF">GCM10008967_34940</name>
</gene>
<dbReference type="EMBL" id="BAAADJ010000060">
    <property type="protein sequence ID" value="GAA0341584.1"/>
    <property type="molecule type" value="Genomic_DNA"/>
</dbReference>
<dbReference type="InterPro" id="IPR006341">
    <property type="entry name" value="Spore_gamma"/>
</dbReference>
<reference evidence="6 7" key="1">
    <citation type="journal article" date="2019" name="Int. J. Syst. Evol. Microbiol.">
        <title>The Global Catalogue of Microorganisms (GCM) 10K type strain sequencing project: providing services to taxonomists for standard genome sequencing and annotation.</title>
        <authorList>
            <consortium name="The Broad Institute Genomics Platform"/>
            <consortium name="The Broad Institute Genome Sequencing Center for Infectious Disease"/>
            <person name="Wu L."/>
            <person name="Ma J."/>
        </authorList>
    </citation>
    <scope>NUCLEOTIDE SEQUENCE [LARGE SCALE GENOMIC DNA]</scope>
    <source>
        <strain evidence="6 7">JCM 9731</strain>
    </source>
</reference>
<evidence type="ECO:0000256" key="1">
    <source>
        <dbReference type="ARBA" id="ARBA00006710"/>
    </source>
</evidence>
<dbReference type="Proteomes" id="UP001500782">
    <property type="component" value="Unassembled WGS sequence"/>
</dbReference>
<feature type="region of interest" description="Disordered" evidence="5">
    <location>
        <begin position="1"/>
        <end position="66"/>
    </location>
</feature>
<feature type="compositionally biased region" description="Low complexity" evidence="5">
    <location>
        <begin position="41"/>
        <end position="66"/>
    </location>
</feature>
<evidence type="ECO:0000256" key="5">
    <source>
        <dbReference type="SAM" id="MobiDB-lite"/>
    </source>
</evidence>
<proteinExistence type="inferred from homology"/>
<evidence type="ECO:0000256" key="4">
    <source>
        <dbReference type="ARBA" id="ARBA00022969"/>
    </source>
</evidence>
<keyword evidence="3" id="KW-0677">Repeat</keyword>
<keyword evidence="4" id="KW-0749">Sporulation</keyword>
<sequence>MDQKQQAQASKTNAAEVRKQNAASAGAGKFGTEFASETDAQQVRQQNQQSAAKKAQASGNAGQQQQ</sequence>
<feature type="compositionally biased region" description="Polar residues" evidence="5">
    <location>
        <begin position="1"/>
        <end position="13"/>
    </location>
</feature>
<evidence type="ECO:0000313" key="7">
    <source>
        <dbReference type="Proteomes" id="UP001500782"/>
    </source>
</evidence>
<keyword evidence="7" id="KW-1185">Reference proteome</keyword>
<comment type="caution">
    <text evidence="6">The sequence shown here is derived from an EMBL/GenBank/DDBJ whole genome shotgun (WGS) entry which is preliminary data.</text>
</comment>
<evidence type="ECO:0000313" key="6">
    <source>
        <dbReference type="EMBL" id="GAA0341584.1"/>
    </source>
</evidence>
<comment type="similarity">
    <text evidence="1">Belongs to the gamma-type SASP family.</text>
</comment>
<accession>A0ABN0WMK1</accession>
<evidence type="ECO:0000256" key="3">
    <source>
        <dbReference type="ARBA" id="ARBA00022737"/>
    </source>
</evidence>
<name>A0ABN0WMK1_9BACI</name>
<dbReference type="Pfam" id="PF04259">
    <property type="entry name" value="SASP_gamma"/>
    <property type="match status" value="1"/>
</dbReference>
<organism evidence="6 7">
    <name type="scientific">Bacillus carboniphilus</name>
    <dbReference type="NCBI Taxonomy" id="86663"/>
    <lineage>
        <taxon>Bacteria</taxon>
        <taxon>Bacillati</taxon>
        <taxon>Bacillota</taxon>
        <taxon>Bacilli</taxon>
        <taxon>Bacillales</taxon>
        <taxon>Bacillaceae</taxon>
        <taxon>Bacillus</taxon>
    </lineage>
</organism>
<evidence type="ECO:0000256" key="2">
    <source>
        <dbReference type="ARBA" id="ARBA00014721"/>
    </source>
</evidence>
<protein>
    <recommendedName>
        <fullName evidence="2">Small, acid-soluble spore protein gamma-type</fullName>
    </recommendedName>
</protein>